<dbReference type="Pfam" id="PF03544">
    <property type="entry name" value="TonB_C"/>
    <property type="match status" value="1"/>
</dbReference>
<keyword evidence="1" id="KW-0812">Transmembrane</keyword>
<dbReference type="Gene3D" id="3.30.1150.10">
    <property type="match status" value="1"/>
</dbReference>
<dbReference type="InterPro" id="IPR052173">
    <property type="entry name" value="Beta-lactam_resp_regulator"/>
</dbReference>
<evidence type="ECO:0000256" key="1">
    <source>
        <dbReference type="SAM" id="Phobius"/>
    </source>
</evidence>
<dbReference type="EMBL" id="LT899436">
    <property type="protein sequence ID" value="SNR14822.1"/>
    <property type="molecule type" value="Genomic_DNA"/>
</dbReference>
<dbReference type="KEGG" id="tje:TJEJU_1068"/>
<dbReference type="RefSeq" id="WP_231970252.1">
    <property type="nucleotide sequence ID" value="NZ_LT899436.1"/>
</dbReference>
<feature type="transmembrane region" description="Helical" evidence="1">
    <location>
        <begin position="34"/>
        <end position="53"/>
    </location>
</feature>
<feature type="domain" description="Peptidase M56" evidence="3">
    <location>
        <begin position="148"/>
        <end position="251"/>
    </location>
</feature>
<keyword evidence="1" id="KW-1133">Transmembrane helix</keyword>
<evidence type="ECO:0000313" key="5">
    <source>
        <dbReference type="Proteomes" id="UP000215214"/>
    </source>
</evidence>
<feature type="transmembrane region" description="Helical" evidence="1">
    <location>
        <begin position="6"/>
        <end position="22"/>
    </location>
</feature>
<dbReference type="InterPro" id="IPR037682">
    <property type="entry name" value="TonB_C"/>
</dbReference>
<name>A0A238U6U4_9FLAO</name>
<keyword evidence="5" id="KW-1185">Reference proteome</keyword>
<dbReference type="InterPro" id="IPR008756">
    <property type="entry name" value="Peptidase_M56"/>
</dbReference>
<proteinExistence type="predicted"/>
<dbReference type="GO" id="GO:0055085">
    <property type="term" value="P:transmembrane transport"/>
    <property type="evidence" value="ECO:0007669"/>
    <property type="project" value="InterPro"/>
</dbReference>
<organism evidence="4 5">
    <name type="scientific">Tenacibaculum jejuense</name>
    <dbReference type="NCBI Taxonomy" id="584609"/>
    <lineage>
        <taxon>Bacteria</taxon>
        <taxon>Pseudomonadati</taxon>
        <taxon>Bacteroidota</taxon>
        <taxon>Flavobacteriia</taxon>
        <taxon>Flavobacteriales</taxon>
        <taxon>Flavobacteriaceae</taxon>
        <taxon>Tenacibaculum</taxon>
    </lineage>
</organism>
<protein>
    <recommendedName>
        <fullName evidence="6">BlaR1 peptidase M56</fullName>
    </recommendedName>
</protein>
<evidence type="ECO:0000259" key="3">
    <source>
        <dbReference type="Pfam" id="PF05569"/>
    </source>
</evidence>
<feature type="transmembrane region" description="Helical" evidence="1">
    <location>
        <begin position="262"/>
        <end position="279"/>
    </location>
</feature>
<feature type="transmembrane region" description="Helical" evidence="1">
    <location>
        <begin position="91"/>
        <end position="116"/>
    </location>
</feature>
<dbReference type="PANTHER" id="PTHR34978:SF3">
    <property type="entry name" value="SLR0241 PROTEIN"/>
    <property type="match status" value="1"/>
</dbReference>
<evidence type="ECO:0008006" key="6">
    <source>
        <dbReference type="Google" id="ProtNLM"/>
    </source>
</evidence>
<feature type="domain" description="TonB C-terminal" evidence="2">
    <location>
        <begin position="440"/>
        <end position="500"/>
    </location>
</feature>
<reference evidence="4 5" key="1">
    <citation type="submission" date="2017-07" db="EMBL/GenBank/DDBJ databases">
        <authorList>
            <person name="Sun Z.S."/>
            <person name="Albrecht U."/>
            <person name="Echele G."/>
            <person name="Lee C.C."/>
        </authorList>
    </citation>
    <scope>NUCLEOTIDE SEQUENCE [LARGE SCALE GENOMIC DNA]</scope>
    <source>
        <strain evidence="5">type strain: KCTC 22618</strain>
    </source>
</reference>
<dbReference type="SUPFAM" id="SSF74653">
    <property type="entry name" value="TolA/TonB C-terminal domain"/>
    <property type="match status" value="1"/>
</dbReference>
<accession>A0A238U6U4</accession>
<dbReference type="PANTHER" id="PTHR34978">
    <property type="entry name" value="POSSIBLE SENSOR-TRANSDUCER PROTEIN BLAR"/>
    <property type="match status" value="1"/>
</dbReference>
<sequence length="502" mass="58531">MLTYIIQVILFQVLFLVIYDFALSKETFFSKNRWYLIGTILLSFLLPLIKITTVKETITEEYLVLLPEIILSPEKVIEKQQWYQSINYLDFIFLGGLLVFLIVFLIKITQLFNLVYKNNVVKKEGYSLVLIPNTTKAFSFFNFIFLGEKISDEKTEKIIAHELVHINQKHSLDLLFFEILKIVMWFNPMVRIYQKRITLVHEFLSDEIVSKTANQGNYINNLLSEVFQVQEMSFVNQFYKNSLIKKRIAMMTKSRSKQSKQLKYLVLIPVLISMLFYTACSEKESISISPVLETQKIFTSLDKKPVETDRQSYMDFYMGDKLPNTKEYSLEELTEEEKEEFLAMTEKFKDNSTVQLKIFEGLNNRKVVAFSLFINKSELGKYERKQGDMVPMIELDVFPTFPGCSDGDKDCFSKSMTDYVKENFDVSLADNLNLRKGKQRIFVKFKITKTGNIEDIEVRAPHPDLKSHAEQLAKNLPQMKPGEKDNKVVNVGYVLPITFNVQ</sequence>
<evidence type="ECO:0000259" key="2">
    <source>
        <dbReference type="Pfam" id="PF03544"/>
    </source>
</evidence>
<evidence type="ECO:0000313" key="4">
    <source>
        <dbReference type="EMBL" id="SNR14822.1"/>
    </source>
</evidence>
<dbReference type="AlphaFoldDB" id="A0A238U6U4"/>
<gene>
    <name evidence="4" type="ORF">TJEJU_1068</name>
</gene>
<dbReference type="Pfam" id="PF05569">
    <property type="entry name" value="Peptidase_M56"/>
    <property type="match status" value="1"/>
</dbReference>
<dbReference type="Proteomes" id="UP000215214">
    <property type="component" value="Chromosome TJEJU"/>
</dbReference>
<keyword evidence="1" id="KW-0472">Membrane</keyword>